<dbReference type="InterPro" id="IPR051257">
    <property type="entry name" value="Diverse_CBS-Domain"/>
</dbReference>
<feature type="domain" description="CBS" evidence="4">
    <location>
        <begin position="446"/>
        <end position="502"/>
    </location>
</feature>
<dbReference type="RefSeq" id="WP_230741390.1">
    <property type="nucleotide sequence ID" value="NZ_PGCK01000004.1"/>
</dbReference>
<dbReference type="Gene3D" id="3.10.580.10">
    <property type="entry name" value="CBS-domain"/>
    <property type="match status" value="1"/>
</dbReference>
<name>A0AAP2RE86_9EURY</name>
<organism evidence="5 6">
    <name type="scientific">Methanooceanicella nereidis</name>
    <dbReference type="NCBI Taxonomy" id="2052831"/>
    <lineage>
        <taxon>Archaea</taxon>
        <taxon>Methanobacteriati</taxon>
        <taxon>Methanobacteriota</taxon>
        <taxon>Stenosarchaea group</taxon>
        <taxon>Methanomicrobia</taxon>
        <taxon>Methanocellales</taxon>
        <taxon>Methanocellaceae</taxon>
        <taxon>Methanooceanicella</taxon>
    </lineage>
</organism>
<sequence>MVKRTIEEINEKIRDGSVHVITAEEMTSLVQEVGVEEAARQVDVVTTGTFGAMCSSGAFLNFGHSDPPIKMQKVWLNDVEAYTGIAAIDAYIGATQISETKGIEYGGSHVIEDLISGKEVTLKATAYGTDCYPRKYVETSITINDINQAMMVNPRNGYQNYNSATNGSGKAIYTYMGTLLPHYGNITYSGAGVLSPLSNDPEYRTIGVGTRIFLGGAPGYIISEGTQHNPGSGFGTLAVTGDLKKMSRDYIRAASIYKYGTSMFVGLGIPIPILNDDMAKFTAVSDADIKTTIYDYSVPRRSKPALREVSYEELKSGMVDLNGKEVKTSSLSSFYNARKVAAELKSWIKGGKFFLSSPAENLTRQSLSKPMKESQVMPLVKDIMVRNVATIRRGFSVDEAAKKIIQDRFNHLPVVDDGGKLVGIVTAWDVSKAVALSKRDSLEPIMTKNVITIGPDDPVDLAVRLLERYNISALPVIDGDKKVIGIVTGEGLSKLLARGVQK</sequence>
<reference evidence="5 6" key="1">
    <citation type="submission" date="2017-11" db="EMBL/GenBank/DDBJ databases">
        <title>Isolation and Characterization of Family Methanocellaceae Species from Potential Methane Hydrate Area Offshore Southwestern Taiwan.</title>
        <authorList>
            <person name="Zhang W.-L."/>
            <person name="Chen W.-C."/>
            <person name="Lai M.-C."/>
            <person name="Chen S.-C."/>
        </authorList>
    </citation>
    <scope>NUCLEOTIDE SEQUENCE [LARGE SCALE GENOMIC DNA]</scope>
    <source>
        <strain evidence="5 6">CWC-04</strain>
    </source>
</reference>
<dbReference type="GO" id="GO:0009086">
    <property type="term" value="P:methionine biosynthetic process"/>
    <property type="evidence" value="ECO:0007669"/>
    <property type="project" value="UniProtKB-KW"/>
</dbReference>
<dbReference type="PANTHER" id="PTHR43080">
    <property type="entry name" value="CBS DOMAIN-CONTAINING PROTEIN CBSX3, MITOCHONDRIAL"/>
    <property type="match status" value="1"/>
</dbReference>
<evidence type="ECO:0000313" key="6">
    <source>
        <dbReference type="Proteomes" id="UP001320159"/>
    </source>
</evidence>
<keyword evidence="6" id="KW-1185">Reference proteome</keyword>
<dbReference type="Pfam" id="PF00571">
    <property type="entry name" value="CBS"/>
    <property type="match status" value="2"/>
</dbReference>
<dbReference type="InterPro" id="IPR046342">
    <property type="entry name" value="CBS_dom_sf"/>
</dbReference>
<dbReference type="InterPro" id="IPR000644">
    <property type="entry name" value="CBS_dom"/>
</dbReference>
<keyword evidence="1 3" id="KW-0129">CBS domain</keyword>
<evidence type="ECO:0000259" key="4">
    <source>
        <dbReference type="PROSITE" id="PS51371"/>
    </source>
</evidence>
<dbReference type="PROSITE" id="PS51371">
    <property type="entry name" value="CBS"/>
    <property type="match status" value="2"/>
</dbReference>
<dbReference type="InterPro" id="IPR002708">
    <property type="entry name" value="HcyBio"/>
</dbReference>
<evidence type="ECO:0000256" key="2">
    <source>
        <dbReference type="ARBA" id="ARBA00023167"/>
    </source>
</evidence>
<evidence type="ECO:0000256" key="3">
    <source>
        <dbReference type="PROSITE-ProRule" id="PRU00703"/>
    </source>
</evidence>
<dbReference type="PIRSF" id="PIRSF004698">
    <property type="entry name" value="UCP004698_CBS_MJ0100"/>
    <property type="match status" value="1"/>
</dbReference>
<dbReference type="EMBL" id="PGCK01000004">
    <property type="protein sequence ID" value="MCD1294557.1"/>
    <property type="molecule type" value="Genomic_DNA"/>
</dbReference>
<dbReference type="PANTHER" id="PTHR43080:SF2">
    <property type="entry name" value="CBS DOMAIN-CONTAINING PROTEIN"/>
    <property type="match status" value="1"/>
</dbReference>
<dbReference type="InterPro" id="IPR016426">
    <property type="entry name" value="MA1821-like"/>
</dbReference>
<evidence type="ECO:0000256" key="1">
    <source>
        <dbReference type="ARBA" id="ARBA00023122"/>
    </source>
</evidence>
<dbReference type="Proteomes" id="UP001320159">
    <property type="component" value="Unassembled WGS sequence"/>
</dbReference>
<accession>A0AAP2RE86</accession>
<dbReference type="CDD" id="cd04605">
    <property type="entry name" value="CBS_pair_arch_MET2_assoc"/>
    <property type="match status" value="1"/>
</dbReference>
<proteinExistence type="predicted"/>
<dbReference type="SUPFAM" id="SSF54631">
    <property type="entry name" value="CBS-domain pair"/>
    <property type="match status" value="1"/>
</dbReference>
<keyword evidence="2" id="KW-0486">Methionine biosynthesis</keyword>
<dbReference type="AlphaFoldDB" id="A0AAP2RE86"/>
<gene>
    <name evidence="5" type="ORF">CUJ83_06020</name>
</gene>
<feature type="domain" description="CBS" evidence="4">
    <location>
        <begin position="384"/>
        <end position="441"/>
    </location>
</feature>
<evidence type="ECO:0000313" key="5">
    <source>
        <dbReference type="EMBL" id="MCD1294557.1"/>
    </source>
</evidence>
<keyword evidence="2" id="KW-0028">Amino-acid biosynthesis</keyword>
<comment type="caution">
    <text evidence="5">The sequence shown here is derived from an EMBL/GenBank/DDBJ whole genome shotgun (WGS) entry which is preliminary data.</text>
</comment>
<protein>
    <recommendedName>
        <fullName evidence="4">CBS domain-containing protein</fullName>
    </recommendedName>
</protein>
<dbReference type="SMART" id="SM00116">
    <property type="entry name" value="CBS"/>
    <property type="match status" value="2"/>
</dbReference>
<dbReference type="Pfam" id="PF01837">
    <property type="entry name" value="HcyBio"/>
    <property type="match status" value="1"/>
</dbReference>